<protein>
    <submittedName>
        <fullName evidence="1">Uncharacterized protein</fullName>
    </submittedName>
</protein>
<keyword evidence="2" id="KW-1185">Reference proteome</keyword>
<name>A0ABV1NJX4_9CAUL</name>
<dbReference type="Proteomes" id="UP001445732">
    <property type="component" value="Unassembled WGS sequence"/>
</dbReference>
<gene>
    <name evidence="1" type="ORF">ABN401_02865</name>
</gene>
<comment type="caution">
    <text evidence="1">The sequence shown here is derived from an EMBL/GenBank/DDBJ whole genome shotgun (WGS) entry which is preliminary data.</text>
</comment>
<organism evidence="1 2">
    <name type="scientific">Brevundimonas aurifodinae</name>
    <dbReference type="NCBI Taxonomy" id="1508312"/>
    <lineage>
        <taxon>Bacteria</taxon>
        <taxon>Pseudomonadati</taxon>
        <taxon>Pseudomonadota</taxon>
        <taxon>Alphaproteobacteria</taxon>
        <taxon>Caulobacterales</taxon>
        <taxon>Caulobacteraceae</taxon>
        <taxon>Brevundimonas</taxon>
    </lineage>
</organism>
<dbReference type="EMBL" id="JBEGDD010000002">
    <property type="protein sequence ID" value="MEQ7154151.1"/>
    <property type="molecule type" value="Genomic_DNA"/>
</dbReference>
<dbReference type="RefSeq" id="WP_349683330.1">
    <property type="nucleotide sequence ID" value="NZ_JBEGDD010000002.1"/>
</dbReference>
<reference evidence="1 2" key="1">
    <citation type="submission" date="2024-06" db="EMBL/GenBank/DDBJ databases">
        <title>Brevundimonas sp. C11.</title>
        <authorList>
            <person name="Maltman C."/>
        </authorList>
    </citation>
    <scope>NUCLEOTIDE SEQUENCE [LARGE SCALE GENOMIC DNA]</scope>
    <source>
        <strain evidence="1 2">C11</strain>
    </source>
</reference>
<evidence type="ECO:0000313" key="2">
    <source>
        <dbReference type="Proteomes" id="UP001445732"/>
    </source>
</evidence>
<accession>A0ABV1NJX4</accession>
<proteinExistence type="predicted"/>
<evidence type="ECO:0000313" key="1">
    <source>
        <dbReference type="EMBL" id="MEQ7154151.1"/>
    </source>
</evidence>
<sequence>MKLRRDIAAVPARSGAETWAAVIDLITQSDSIDTAQLTAATTVMASLLAEEHYADHPLTLKGDGHRLVLYFTYGADAVSLGLDVAALDWNPTAKDWTLYVPCDPVDIDWVTETLAKRAPRLVVHDFNDTPGALAEQASNAQPAAASALTIDWGAAH</sequence>